<dbReference type="GO" id="GO:0006310">
    <property type="term" value="P:DNA recombination"/>
    <property type="evidence" value="ECO:0007669"/>
    <property type="project" value="UniProtKB-KW"/>
</dbReference>
<dbReference type="PROSITE" id="PS51898">
    <property type="entry name" value="TYR_RECOMBINASE"/>
    <property type="match status" value="1"/>
</dbReference>
<sequence length="440" mass="51580">MLTVKELEGLQPKKSPYYVWDKSRERGTGRLGVQVMPSGSINFKFRYFKDSKAQFISLGKSPGMTLAQARELCKKYSDFLSQGLDPKSELEKQERKKAQEERENKELGTFEQLINFHKESKKERGNRSYQDEYEKIVANVFPYIDIHRKAKDFESEDFLDALAIPIDQGYEAKSNKLRSILHAAFNFALSYDNDPKYRSRGPKFGIKINPISNIPTQSEKVGNHYLSWKEVTQLLYDMEHRYDDLNLAYQTRQVLRLCFYLGGQRPHEVVTIKWSNINFAQRTVLITEAFQKTKKNHMVPLTESAIKILEEIREQTSSTNSPFVFYKKTNTDEHMPTNTVAQALITYKKVTKVRPFVARDFRRTVKTLGGEIKISKEHRDRIQGHAINDVSGRHYDMYEYIDEKRSGLEKWEEALNSRLDDYKLIYFERELPWKKKSLTS</sequence>
<comment type="similarity">
    <text evidence="1">Belongs to the 'phage' integrase family.</text>
</comment>
<dbReference type="AlphaFoldDB" id="A0AAN1PMU3"/>
<name>A0AAN1PMU3_VIBVL</name>
<evidence type="ECO:0000256" key="1">
    <source>
        <dbReference type="ARBA" id="ARBA00008857"/>
    </source>
</evidence>
<keyword evidence="4" id="KW-0233">DNA recombination</keyword>
<dbReference type="SUPFAM" id="SSF56349">
    <property type="entry name" value="DNA breaking-rejoining enzymes"/>
    <property type="match status" value="1"/>
</dbReference>
<accession>A0AAN1PMU3</accession>
<dbReference type="EMBL" id="CP019290">
    <property type="protein sequence ID" value="AXX59242.1"/>
    <property type="molecule type" value="Genomic_DNA"/>
</dbReference>
<protein>
    <submittedName>
        <fullName evidence="6">Integrase</fullName>
    </submittedName>
</protein>
<dbReference type="InterPro" id="IPR050808">
    <property type="entry name" value="Phage_Integrase"/>
</dbReference>
<dbReference type="InterPro" id="IPR010998">
    <property type="entry name" value="Integrase_recombinase_N"/>
</dbReference>
<dbReference type="Gene3D" id="1.10.150.130">
    <property type="match status" value="1"/>
</dbReference>
<feature type="domain" description="Tyr recombinase" evidence="5">
    <location>
        <begin position="221"/>
        <end position="409"/>
    </location>
</feature>
<keyword evidence="3" id="KW-0238">DNA-binding</keyword>
<dbReference type="Gene3D" id="1.10.443.10">
    <property type="entry name" value="Intergrase catalytic core"/>
    <property type="match status" value="1"/>
</dbReference>
<keyword evidence="2" id="KW-0229">DNA integration</keyword>
<dbReference type="GO" id="GO:0003677">
    <property type="term" value="F:DNA binding"/>
    <property type="evidence" value="ECO:0007669"/>
    <property type="project" value="UniProtKB-KW"/>
</dbReference>
<dbReference type="Gene3D" id="3.30.160.390">
    <property type="entry name" value="Integrase, DNA-binding domain"/>
    <property type="match status" value="1"/>
</dbReference>
<proteinExistence type="inferred from homology"/>
<dbReference type="GO" id="GO:0015074">
    <property type="term" value="P:DNA integration"/>
    <property type="evidence" value="ECO:0007669"/>
    <property type="project" value="UniProtKB-KW"/>
</dbReference>
<dbReference type="CDD" id="cd00801">
    <property type="entry name" value="INT_P4_C"/>
    <property type="match status" value="1"/>
</dbReference>
<dbReference type="InterPro" id="IPR038488">
    <property type="entry name" value="Integrase_DNA-bd_sf"/>
</dbReference>
<dbReference type="RefSeq" id="WP_118893481.1">
    <property type="nucleotide sequence ID" value="NZ_CP019290.1"/>
</dbReference>
<evidence type="ECO:0000256" key="3">
    <source>
        <dbReference type="ARBA" id="ARBA00023125"/>
    </source>
</evidence>
<reference evidence="6 7" key="1">
    <citation type="submission" date="2017-01" db="EMBL/GenBank/DDBJ databases">
        <title>Complete Genome Sequence of Vibrio vulnificus FORC_053.</title>
        <authorList>
            <consortium name="Food-borne Pathogen Omics Research Center"/>
            <person name="Chung H.Y."/>
            <person name="Na E.J."/>
            <person name="Song J.S."/>
            <person name="Kim H."/>
            <person name="Lee J.-H."/>
            <person name="Ryu S."/>
            <person name="Choi S.H."/>
        </authorList>
    </citation>
    <scope>NUCLEOTIDE SEQUENCE [LARGE SCALE GENOMIC DNA]</scope>
    <source>
        <strain evidence="6 7">FORC_053</strain>
    </source>
</reference>
<evidence type="ECO:0000256" key="4">
    <source>
        <dbReference type="ARBA" id="ARBA00023172"/>
    </source>
</evidence>
<dbReference type="InterPro" id="IPR011010">
    <property type="entry name" value="DNA_brk_join_enz"/>
</dbReference>
<gene>
    <name evidence="6" type="ORF">FORC53_0903</name>
</gene>
<dbReference type="PANTHER" id="PTHR30629:SF2">
    <property type="entry name" value="PROPHAGE INTEGRASE INTS-RELATED"/>
    <property type="match status" value="1"/>
</dbReference>
<dbReference type="Proteomes" id="UP000263418">
    <property type="component" value="Chromosome 1"/>
</dbReference>
<dbReference type="InterPro" id="IPR025166">
    <property type="entry name" value="Integrase_DNA_bind_dom"/>
</dbReference>
<dbReference type="InterPro" id="IPR013762">
    <property type="entry name" value="Integrase-like_cat_sf"/>
</dbReference>
<dbReference type="Pfam" id="PF13356">
    <property type="entry name" value="Arm-DNA-bind_3"/>
    <property type="match status" value="1"/>
</dbReference>
<organism evidence="6 7">
    <name type="scientific">Vibrio vulnificus</name>
    <dbReference type="NCBI Taxonomy" id="672"/>
    <lineage>
        <taxon>Bacteria</taxon>
        <taxon>Pseudomonadati</taxon>
        <taxon>Pseudomonadota</taxon>
        <taxon>Gammaproteobacteria</taxon>
        <taxon>Vibrionales</taxon>
        <taxon>Vibrionaceae</taxon>
        <taxon>Vibrio</taxon>
    </lineage>
</organism>
<dbReference type="InterPro" id="IPR002104">
    <property type="entry name" value="Integrase_catalytic"/>
</dbReference>
<evidence type="ECO:0000259" key="5">
    <source>
        <dbReference type="PROSITE" id="PS51898"/>
    </source>
</evidence>
<dbReference type="Pfam" id="PF00589">
    <property type="entry name" value="Phage_integrase"/>
    <property type="match status" value="1"/>
</dbReference>
<evidence type="ECO:0000256" key="2">
    <source>
        <dbReference type="ARBA" id="ARBA00022908"/>
    </source>
</evidence>
<evidence type="ECO:0000313" key="6">
    <source>
        <dbReference type="EMBL" id="AXX59242.1"/>
    </source>
</evidence>
<dbReference type="PANTHER" id="PTHR30629">
    <property type="entry name" value="PROPHAGE INTEGRASE"/>
    <property type="match status" value="1"/>
</dbReference>
<evidence type="ECO:0000313" key="7">
    <source>
        <dbReference type="Proteomes" id="UP000263418"/>
    </source>
</evidence>